<comment type="caution">
    <text evidence="9">The sequence shown here is derived from an EMBL/GenBank/DDBJ whole genome shotgun (WGS) entry which is preliminary data.</text>
</comment>
<evidence type="ECO:0008006" key="11">
    <source>
        <dbReference type="Google" id="ProtNLM"/>
    </source>
</evidence>
<reference evidence="9 10" key="1">
    <citation type="submission" date="2017-09" db="EMBL/GenBank/DDBJ databases">
        <title>Depth-based differentiation of microbial function through sediment-hosted aquifers and enrichment of novel symbionts in the deep terrestrial subsurface.</title>
        <authorList>
            <person name="Probst A.J."/>
            <person name="Ladd B."/>
            <person name="Jarett J.K."/>
            <person name="Geller-Mcgrath D.E."/>
            <person name="Sieber C.M."/>
            <person name="Emerson J.B."/>
            <person name="Anantharaman K."/>
            <person name="Thomas B.C."/>
            <person name="Malmstrom R."/>
            <person name="Stieglmeier M."/>
            <person name="Klingl A."/>
            <person name="Woyke T."/>
            <person name="Ryan C.M."/>
            <person name="Banfield J.F."/>
        </authorList>
    </citation>
    <scope>NUCLEOTIDE SEQUENCE [LARGE SCALE GENOMIC DNA]</scope>
    <source>
        <strain evidence="9">CG23_combo_of_CG06-09_8_20_14_all_34_8</strain>
    </source>
</reference>
<feature type="transmembrane region" description="Helical" evidence="8">
    <location>
        <begin position="60"/>
        <end position="85"/>
    </location>
</feature>
<gene>
    <name evidence="9" type="ORF">COX08_01810</name>
</gene>
<feature type="transmembrane region" description="Helical" evidence="8">
    <location>
        <begin position="193"/>
        <end position="216"/>
    </location>
</feature>
<evidence type="ECO:0000256" key="3">
    <source>
        <dbReference type="ARBA" id="ARBA00022448"/>
    </source>
</evidence>
<comment type="subcellular location">
    <subcellularLocation>
        <location evidence="1">Cell membrane</location>
        <topology evidence="1">Multi-pass membrane protein</topology>
    </subcellularLocation>
</comment>
<evidence type="ECO:0000256" key="8">
    <source>
        <dbReference type="SAM" id="Phobius"/>
    </source>
</evidence>
<accession>A0A2H0B6K1</accession>
<proteinExistence type="inferred from homology"/>
<dbReference type="AlphaFoldDB" id="A0A2H0B6K1"/>
<dbReference type="EMBL" id="PCSR01000039">
    <property type="protein sequence ID" value="PIP53289.1"/>
    <property type="molecule type" value="Genomic_DNA"/>
</dbReference>
<dbReference type="Pfam" id="PF01594">
    <property type="entry name" value="AI-2E_transport"/>
    <property type="match status" value="1"/>
</dbReference>
<keyword evidence="3" id="KW-0813">Transport</keyword>
<dbReference type="GO" id="GO:0005886">
    <property type="term" value="C:plasma membrane"/>
    <property type="evidence" value="ECO:0007669"/>
    <property type="project" value="UniProtKB-SubCell"/>
</dbReference>
<evidence type="ECO:0000256" key="2">
    <source>
        <dbReference type="ARBA" id="ARBA00009773"/>
    </source>
</evidence>
<dbReference type="PANTHER" id="PTHR21716">
    <property type="entry name" value="TRANSMEMBRANE PROTEIN"/>
    <property type="match status" value="1"/>
</dbReference>
<keyword evidence="4" id="KW-1003">Cell membrane</keyword>
<feature type="transmembrane region" description="Helical" evidence="8">
    <location>
        <begin position="30"/>
        <end position="48"/>
    </location>
</feature>
<protein>
    <recommendedName>
        <fullName evidence="11">AI-2E family transporter</fullName>
    </recommendedName>
</protein>
<name>A0A2H0B6K1_9BACT</name>
<dbReference type="Proteomes" id="UP000229459">
    <property type="component" value="Unassembled WGS sequence"/>
</dbReference>
<keyword evidence="6 8" id="KW-1133">Transmembrane helix</keyword>
<organism evidence="9 10">
    <name type="scientific">Candidatus Beckwithbacteria bacterium CG23_combo_of_CG06-09_8_20_14_all_34_8</name>
    <dbReference type="NCBI Taxonomy" id="1974497"/>
    <lineage>
        <taxon>Bacteria</taxon>
        <taxon>Candidatus Beckwithiibacteriota</taxon>
    </lineage>
</organism>
<keyword evidence="7 8" id="KW-0472">Membrane</keyword>
<feature type="transmembrane region" description="Helical" evidence="8">
    <location>
        <begin position="236"/>
        <end position="262"/>
    </location>
</feature>
<evidence type="ECO:0000256" key="5">
    <source>
        <dbReference type="ARBA" id="ARBA00022692"/>
    </source>
</evidence>
<keyword evidence="5 8" id="KW-0812">Transmembrane</keyword>
<feature type="transmembrane region" description="Helical" evidence="8">
    <location>
        <begin position="283"/>
        <end position="310"/>
    </location>
</feature>
<evidence type="ECO:0000256" key="6">
    <source>
        <dbReference type="ARBA" id="ARBA00022989"/>
    </source>
</evidence>
<evidence type="ECO:0000256" key="7">
    <source>
        <dbReference type="ARBA" id="ARBA00023136"/>
    </source>
</evidence>
<evidence type="ECO:0000256" key="4">
    <source>
        <dbReference type="ARBA" id="ARBA00022475"/>
    </source>
</evidence>
<evidence type="ECO:0000313" key="10">
    <source>
        <dbReference type="Proteomes" id="UP000229459"/>
    </source>
</evidence>
<evidence type="ECO:0000256" key="1">
    <source>
        <dbReference type="ARBA" id="ARBA00004651"/>
    </source>
</evidence>
<comment type="similarity">
    <text evidence="2">Belongs to the autoinducer-2 exporter (AI-2E) (TC 2.A.86) family.</text>
</comment>
<feature type="transmembrane region" description="Helical" evidence="8">
    <location>
        <begin position="7"/>
        <end position="24"/>
    </location>
</feature>
<sequence length="322" mass="35124">MNKVEVSPKTVFYTILMLIGFYLFYQIRTVILIVFIAFILATALNPLVNALQKIKFPRFLAILVSFIIVIGIISLVFAGIIPTLIEQTGVLANSLIQILNQNHLLEFDQNVISSQIQTISSSLINVLKIILGAASNVITIFSLLVMTFYILIERPNLEKYLRLLLHDGHRERKYLEIFVSVEKRLGGWVRGELLLMLIVGTLTYVGLSAIKIPFALPLALLAGLLELVPNLGPTIAAVPAALIGLTISIPITIGTIIVSIAVQQLENNIIVPLVMRSSVGLKPIVTLLCLMVGVTLGGVGGAILAVPTFITIQTVLSQIRKD</sequence>
<evidence type="ECO:0000313" key="9">
    <source>
        <dbReference type="EMBL" id="PIP53289.1"/>
    </source>
</evidence>
<feature type="transmembrane region" description="Helical" evidence="8">
    <location>
        <begin position="129"/>
        <end position="152"/>
    </location>
</feature>
<dbReference type="InterPro" id="IPR002549">
    <property type="entry name" value="AI-2E-like"/>
</dbReference>
<dbReference type="PANTHER" id="PTHR21716:SF53">
    <property type="entry name" value="PERMEASE PERM-RELATED"/>
    <property type="match status" value="1"/>
</dbReference>
<dbReference type="GO" id="GO:0055085">
    <property type="term" value="P:transmembrane transport"/>
    <property type="evidence" value="ECO:0007669"/>
    <property type="project" value="TreeGrafter"/>
</dbReference>